<dbReference type="EMBL" id="KN822018">
    <property type="protein sequence ID" value="KIM66214.1"/>
    <property type="molecule type" value="Genomic_DNA"/>
</dbReference>
<dbReference type="AlphaFoldDB" id="A0A0C3ED18"/>
<evidence type="ECO:0000256" key="1">
    <source>
        <dbReference type="SAM" id="MobiDB-lite"/>
    </source>
</evidence>
<name>A0A0C3ED18_9AGAM</name>
<evidence type="ECO:0000313" key="3">
    <source>
        <dbReference type="Proteomes" id="UP000053989"/>
    </source>
</evidence>
<feature type="region of interest" description="Disordered" evidence="1">
    <location>
        <begin position="20"/>
        <end position="130"/>
    </location>
</feature>
<sequence>MYNNFPAANYPYHGQPYHTYIPPHYSQQQQPRFNFPGAQAPLSPSHTDARLREKHAFPQPAGGLPSNGHSPPFIPPDADTQKTRRLKRTSTAKPPPTSEKTPLKSALKNNGVARSESVSAAPFVRTRTDSEVRQRLAPMTRTRTNSNPAFLPDHMFVSFHGSNELRLGNVAYQDTLDEIRERLLPMWPHGVPIESTANHSWRVTFPKNPWSATGPEALTVHRMISELFNCLSRRGYQYLTSINNGYSYPQLIFKDVKQDEDFHFFVAYLSRSGHKITLVRPPRRIGEQLGSRLRTAWPYKIASDAASAEEIYTVELKRNALGAHNLDKDIFVSHTFQEISQMGYKLEATLHLPRVGIFGFGTRREIWVFRGPRIRSRANSRSGRG</sequence>
<dbReference type="Proteomes" id="UP000053989">
    <property type="component" value="Unassembled WGS sequence"/>
</dbReference>
<organism evidence="2 3">
    <name type="scientific">Scleroderma citrinum Foug A</name>
    <dbReference type="NCBI Taxonomy" id="1036808"/>
    <lineage>
        <taxon>Eukaryota</taxon>
        <taxon>Fungi</taxon>
        <taxon>Dikarya</taxon>
        <taxon>Basidiomycota</taxon>
        <taxon>Agaricomycotina</taxon>
        <taxon>Agaricomycetes</taxon>
        <taxon>Agaricomycetidae</taxon>
        <taxon>Boletales</taxon>
        <taxon>Sclerodermatineae</taxon>
        <taxon>Sclerodermataceae</taxon>
        <taxon>Scleroderma</taxon>
    </lineage>
</organism>
<dbReference type="OrthoDB" id="3255427at2759"/>
<reference evidence="3" key="2">
    <citation type="submission" date="2015-01" db="EMBL/GenBank/DDBJ databases">
        <title>Evolutionary Origins and Diversification of the Mycorrhizal Mutualists.</title>
        <authorList>
            <consortium name="DOE Joint Genome Institute"/>
            <consortium name="Mycorrhizal Genomics Consortium"/>
            <person name="Kohler A."/>
            <person name="Kuo A."/>
            <person name="Nagy L.G."/>
            <person name="Floudas D."/>
            <person name="Copeland A."/>
            <person name="Barry K.W."/>
            <person name="Cichocki N."/>
            <person name="Veneault-Fourrey C."/>
            <person name="LaButti K."/>
            <person name="Lindquist E.A."/>
            <person name="Lipzen A."/>
            <person name="Lundell T."/>
            <person name="Morin E."/>
            <person name="Murat C."/>
            <person name="Riley R."/>
            <person name="Ohm R."/>
            <person name="Sun H."/>
            <person name="Tunlid A."/>
            <person name="Henrissat B."/>
            <person name="Grigoriev I.V."/>
            <person name="Hibbett D.S."/>
            <person name="Martin F."/>
        </authorList>
    </citation>
    <scope>NUCLEOTIDE SEQUENCE [LARGE SCALE GENOMIC DNA]</scope>
    <source>
        <strain evidence="3">Foug A</strain>
    </source>
</reference>
<keyword evidence="3" id="KW-1185">Reference proteome</keyword>
<gene>
    <name evidence="2" type="ORF">SCLCIDRAFT_1211443</name>
</gene>
<proteinExistence type="predicted"/>
<dbReference type="PANTHER" id="PTHR38696:SF1">
    <property type="entry name" value="MEDIATOR OF RNA POLYMERASE II TRANSCRIPTION SUBUNIT 13"/>
    <property type="match status" value="1"/>
</dbReference>
<protein>
    <submittedName>
        <fullName evidence="2">Uncharacterized protein</fullName>
    </submittedName>
</protein>
<reference evidence="2 3" key="1">
    <citation type="submission" date="2014-04" db="EMBL/GenBank/DDBJ databases">
        <authorList>
            <consortium name="DOE Joint Genome Institute"/>
            <person name="Kuo A."/>
            <person name="Kohler A."/>
            <person name="Nagy L.G."/>
            <person name="Floudas D."/>
            <person name="Copeland A."/>
            <person name="Barry K.W."/>
            <person name="Cichocki N."/>
            <person name="Veneault-Fourrey C."/>
            <person name="LaButti K."/>
            <person name="Lindquist E.A."/>
            <person name="Lipzen A."/>
            <person name="Lundell T."/>
            <person name="Morin E."/>
            <person name="Murat C."/>
            <person name="Sun H."/>
            <person name="Tunlid A."/>
            <person name="Henrissat B."/>
            <person name="Grigoriev I.V."/>
            <person name="Hibbett D.S."/>
            <person name="Martin F."/>
            <person name="Nordberg H.P."/>
            <person name="Cantor M.N."/>
            <person name="Hua S.X."/>
        </authorList>
    </citation>
    <scope>NUCLEOTIDE SEQUENCE [LARGE SCALE GENOMIC DNA]</scope>
    <source>
        <strain evidence="2 3">Foug A</strain>
    </source>
</reference>
<feature type="compositionally biased region" description="Basic and acidic residues" evidence="1">
    <location>
        <begin position="47"/>
        <end position="56"/>
    </location>
</feature>
<dbReference type="HOGENOM" id="CLU_057382_0_0_1"/>
<evidence type="ECO:0000313" key="2">
    <source>
        <dbReference type="EMBL" id="KIM66214.1"/>
    </source>
</evidence>
<accession>A0A0C3ED18</accession>
<dbReference type="PANTHER" id="PTHR38696">
    <property type="entry name" value="MEDIATOR OF RNA POLYMERASE II TRANSCRIPTION SUBUNIT 13"/>
    <property type="match status" value="1"/>
</dbReference>
<dbReference type="InParanoid" id="A0A0C3ED18"/>